<feature type="domain" description="Methyltransferase FkbM" evidence="1">
    <location>
        <begin position="92"/>
        <end position="246"/>
    </location>
</feature>
<evidence type="ECO:0000259" key="1">
    <source>
        <dbReference type="Pfam" id="PF05050"/>
    </source>
</evidence>
<keyword evidence="2" id="KW-0808">Transferase</keyword>
<comment type="caution">
    <text evidence="2">The sequence shown here is derived from an EMBL/GenBank/DDBJ whole genome shotgun (WGS) entry which is preliminary data.</text>
</comment>
<gene>
    <name evidence="2" type="ORF">P7122_00400</name>
</gene>
<dbReference type="Gene3D" id="3.40.50.150">
    <property type="entry name" value="Vaccinia Virus protein VP39"/>
    <property type="match status" value="1"/>
</dbReference>
<accession>A0ABT6FX08</accession>
<dbReference type="InterPro" id="IPR029063">
    <property type="entry name" value="SAM-dependent_MTases_sf"/>
</dbReference>
<dbReference type="PANTHER" id="PTHR34203">
    <property type="entry name" value="METHYLTRANSFERASE, FKBM FAMILY PROTEIN"/>
    <property type="match status" value="1"/>
</dbReference>
<proteinExistence type="predicted"/>
<sequence>MKIIQKLKIRNKEFSSHPITKDNRIKALSRYIIFNFVNRYKKNIKYKWVGKLVFYANKGDAGIVGNIYYGLYEFNESMFILHYLRESDLFLDVGANVGHYSLLASGIKNCNSIAIEPVPKAFNQLKELVKLNKLEDKVATQNIGISNMCSEMYFSTDKNTMNRIVSKNYKNSVKIPVKTLDFICEDMDVSILKIDVEGYEKFALEGGKILLSNKNLNIVIIEINFSNKFYGVKNEEVEEILLQNNFLPYEYDPIKRKISELNSYNKTQFNTIFIKDISLVKERIKTSAKIKVWNKLI</sequence>
<dbReference type="InterPro" id="IPR006342">
    <property type="entry name" value="FkbM_mtfrase"/>
</dbReference>
<keyword evidence="2" id="KW-0489">Methyltransferase</keyword>
<protein>
    <submittedName>
        <fullName evidence="2">FkbM family methyltransferase</fullName>
    </submittedName>
</protein>
<dbReference type="Proteomes" id="UP001529085">
    <property type="component" value="Unassembled WGS sequence"/>
</dbReference>
<dbReference type="GO" id="GO:0008168">
    <property type="term" value="F:methyltransferase activity"/>
    <property type="evidence" value="ECO:0007669"/>
    <property type="project" value="UniProtKB-KW"/>
</dbReference>
<evidence type="ECO:0000313" key="2">
    <source>
        <dbReference type="EMBL" id="MDG4714316.1"/>
    </source>
</evidence>
<dbReference type="InterPro" id="IPR052514">
    <property type="entry name" value="SAM-dependent_MTase"/>
</dbReference>
<dbReference type="NCBIfam" id="TIGR01444">
    <property type="entry name" value="fkbM_fam"/>
    <property type="match status" value="1"/>
</dbReference>
<dbReference type="SUPFAM" id="SSF53335">
    <property type="entry name" value="S-adenosyl-L-methionine-dependent methyltransferases"/>
    <property type="match status" value="1"/>
</dbReference>
<dbReference type="PANTHER" id="PTHR34203:SF15">
    <property type="entry name" value="SLL1173 PROTEIN"/>
    <property type="match status" value="1"/>
</dbReference>
<organism evidence="2 3">
    <name type="scientific">Winogradskyella marincola</name>
    <dbReference type="NCBI Taxonomy" id="3037795"/>
    <lineage>
        <taxon>Bacteria</taxon>
        <taxon>Pseudomonadati</taxon>
        <taxon>Bacteroidota</taxon>
        <taxon>Flavobacteriia</taxon>
        <taxon>Flavobacteriales</taxon>
        <taxon>Flavobacteriaceae</taxon>
        <taxon>Winogradskyella</taxon>
    </lineage>
</organism>
<name>A0ABT6FX08_9FLAO</name>
<keyword evidence="3" id="KW-1185">Reference proteome</keyword>
<dbReference type="RefSeq" id="WP_278003808.1">
    <property type="nucleotide sequence ID" value="NZ_JARSBN010000001.1"/>
</dbReference>
<reference evidence="2 3" key="1">
    <citation type="submission" date="2023-03" db="EMBL/GenBank/DDBJ databases">
        <title>Strain YYF002 represents a novel species in the genus Winogradskyella isolated from seawater.</title>
        <authorList>
            <person name="Fu Z.-Y."/>
        </authorList>
    </citation>
    <scope>NUCLEOTIDE SEQUENCE [LARGE SCALE GENOMIC DNA]</scope>
    <source>
        <strain evidence="2 3">YYF002</strain>
    </source>
</reference>
<dbReference type="GO" id="GO:0032259">
    <property type="term" value="P:methylation"/>
    <property type="evidence" value="ECO:0007669"/>
    <property type="project" value="UniProtKB-KW"/>
</dbReference>
<dbReference type="EMBL" id="JARSBN010000001">
    <property type="protein sequence ID" value="MDG4714316.1"/>
    <property type="molecule type" value="Genomic_DNA"/>
</dbReference>
<evidence type="ECO:0000313" key="3">
    <source>
        <dbReference type="Proteomes" id="UP001529085"/>
    </source>
</evidence>
<dbReference type="Pfam" id="PF05050">
    <property type="entry name" value="Methyltransf_21"/>
    <property type="match status" value="1"/>
</dbReference>